<gene>
    <name evidence="1" type="ORF">AXFE_28670</name>
</gene>
<reference evidence="1 2" key="1">
    <citation type="submission" date="2015-01" db="EMBL/GenBank/DDBJ databases">
        <title>Draft genome of the acidophilic iron oxidizer Acidithrix ferrooxidans strain Py-F3.</title>
        <authorList>
            <person name="Poehlein A."/>
            <person name="Eisen S."/>
            <person name="Schloemann M."/>
            <person name="Johnson B.D."/>
            <person name="Daniel R."/>
            <person name="Muehling M."/>
        </authorList>
    </citation>
    <scope>NUCLEOTIDE SEQUENCE [LARGE SCALE GENOMIC DNA]</scope>
    <source>
        <strain evidence="1 2">Py-F3</strain>
    </source>
</reference>
<sequence>MRSFRRFHKDLKSWPSWVDISRCRLDLFVIGYFDINRFTCTCLNWFLWKVSYLPLGVSFAKRFASLFCWGLYGSPNGQRIPGLILDFLILTTTHRVLRLVLQTERETGRCLVVRRFSSSIAVPCLSTPTLLMLRRSSGLQLNRRFGLDPLANRR</sequence>
<evidence type="ECO:0000313" key="2">
    <source>
        <dbReference type="Proteomes" id="UP000032360"/>
    </source>
</evidence>
<organism evidence="1 2">
    <name type="scientific">Acidithrix ferrooxidans</name>
    <dbReference type="NCBI Taxonomy" id="1280514"/>
    <lineage>
        <taxon>Bacteria</taxon>
        <taxon>Bacillati</taxon>
        <taxon>Actinomycetota</taxon>
        <taxon>Acidimicrobiia</taxon>
        <taxon>Acidimicrobiales</taxon>
        <taxon>Acidimicrobiaceae</taxon>
        <taxon>Acidithrix</taxon>
    </lineage>
</organism>
<dbReference type="Proteomes" id="UP000032360">
    <property type="component" value="Unassembled WGS sequence"/>
</dbReference>
<evidence type="ECO:0000313" key="1">
    <source>
        <dbReference type="EMBL" id="KJF16303.1"/>
    </source>
</evidence>
<dbReference type="AlphaFoldDB" id="A0A0D8HEE2"/>
<name>A0A0D8HEE2_9ACTN</name>
<keyword evidence="2" id="KW-1185">Reference proteome</keyword>
<comment type="caution">
    <text evidence="1">The sequence shown here is derived from an EMBL/GenBank/DDBJ whole genome shotgun (WGS) entry which is preliminary data.</text>
</comment>
<accession>A0A0D8HEE2</accession>
<proteinExistence type="predicted"/>
<dbReference type="EMBL" id="JXYS01000089">
    <property type="protein sequence ID" value="KJF16303.1"/>
    <property type="molecule type" value="Genomic_DNA"/>
</dbReference>
<protein>
    <submittedName>
        <fullName evidence="1">Uncharacterized protein</fullName>
    </submittedName>
</protein>